<evidence type="ECO:0000313" key="3">
    <source>
        <dbReference type="RefSeq" id="XP_013997129.1"/>
    </source>
</evidence>
<dbReference type="Proteomes" id="UP001652741">
    <property type="component" value="Chromosome ssa14"/>
</dbReference>
<proteinExistence type="predicted"/>
<evidence type="ECO:0000256" key="1">
    <source>
        <dbReference type="SAM" id="MobiDB-lite"/>
    </source>
</evidence>
<sequence length="138" mass="15500">MESDTEMEDFDSSEEESNWSDDSYLADEDFSFDYQEGVDAHEDALDWEEDSNESAGDTPPRVTPRKESQSESEVNCSGSPEEPWLPCKGSQSTRTSSRCCRGPHPVPKHSQVAKSSRSSPSQLQLEQKMFTPSRPDCK</sequence>
<feature type="compositionally biased region" description="Acidic residues" evidence="1">
    <location>
        <begin position="1"/>
        <end position="31"/>
    </location>
</feature>
<dbReference type="GeneID" id="106569918"/>
<keyword evidence="2" id="KW-1185">Reference proteome</keyword>
<feature type="region of interest" description="Disordered" evidence="1">
    <location>
        <begin position="1"/>
        <end position="138"/>
    </location>
</feature>
<name>A0A1S3M2M1_SALSA</name>
<dbReference type="RefSeq" id="XP_013997129.1">
    <property type="nucleotide sequence ID" value="XM_014141654.2"/>
</dbReference>
<gene>
    <name evidence="3" type="primary">LOC106569918</name>
</gene>
<accession>A0A1S3M2M1</accession>
<organism evidence="2 3">
    <name type="scientific">Salmo salar</name>
    <name type="common">Atlantic salmon</name>
    <dbReference type="NCBI Taxonomy" id="8030"/>
    <lineage>
        <taxon>Eukaryota</taxon>
        <taxon>Metazoa</taxon>
        <taxon>Chordata</taxon>
        <taxon>Craniata</taxon>
        <taxon>Vertebrata</taxon>
        <taxon>Euteleostomi</taxon>
        <taxon>Actinopterygii</taxon>
        <taxon>Neopterygii</taxon>
        <taxon>Teleostei</taxon>
        <taxon>Protacanthopterygii</taxon>
        <taxon>Salmoniformes</taxon>
        <taxon>Salmonidae</taxon>
        <taxon>Salmoninae</taxon>
        <taxon>Salmo</taxon>
    </lineage>
</organism>
<evidence type="ECO:0000313" key="2">
    <source>
        <dbReference type="Proteomes" id="UP001652741"/>
    </source>
</evidence>
<reference evidence="3" key="1">
    <citation type="submission" date="2025-08" db="UniProtKB">
        <authorList>
            <consortium name="RefSeq"/>
        </authorList>
    </citation>
    <scope>IDENTIFICATION</scope>
</reference>
<protein>
    <submittedName>
        <fullName evidence="3">Uncharacterized protein isoform X2</fullName>
    </submittedName>
</protein>
<feature type="compositionally biased region" description="Polar residues" evidence="1">
    <location>
        <begin position="112"/>
        <end position="125"/>
    </location>
</feature>
<dbReference type="AlphaFoldDB" id="A0A1S3M2M1"/>